<evidence type="ECO:0000313" key="2">
    <source>
        <dbReference type="Proteomes" id="UP000245207"/>
    </source>
</evidence>
<keyword evidence="2" id="KW-1185">Reference proteome</keyword>
<accession>A0A2U1N7G3</accession>
<dbReference type="OrthoDB" id="2014000at2759"/>
<dbReference type="PANTHER" id="PTHR36076:SF1">
    <property type="entry name" value="THIOREDOXIN SUPERFAMILY PROTEIN"/>
    <property type="match status" value="1"/>
</dbReference>
<organism evidence="1 2">
    <name type="scientific">Artemisia annua</name>
    <name type="common">Sweet wormwood</name>
    <dbReference type="NCBI Taxonomy" id="35608"/>
    <lineage>
        <taxon>Eukaryota</taxon>
        <taxon>Viridiplantae</taxon>
        <taxon>Streptophyta</taxon>
        <taxon>Embryophyta</taxon>
        <taxon>Tracheophyta</taxon>
        <taxon>Spermatophyta</taxon>
        <taxon>Magnoliopsida</taxon>
        <taxon>eudicotyledons</taxon>
        <taxon>Gunneridae</taxon>
        <taxon>Pentapetalae</taxon>
        <taxon>asterids</taxon>
        <taxon>campanulids</taxon>
        <taxon>Asterales</taxon>
        <taxon>Asteraceae</taxon>
        <taxon>Asteroideae</taxon>
        <taxon>Anthemideae</taxon>
        <taxon>Artemisiinae</taxon>
        <taxon>Artemisia</taxon>
    </lineage>
</organism>
<protein>
    <submittedName>
        <fullName evidence="1">Thioredoxin-like fold</fullName>
    </submittedName>
</protein>
<dbReference type="AlphaFoldDB" id="A0A2U1N7G3"/>
<reference evidence="1 2" key="1">
    <citation type="journal article" date="2018" name="Mol. Plant">
        <title>The genome of Artemisia annua provides insight into the evolution of Asteraceae family and artemisinin biosynthesis.</title>
        <authorList>
            <person name="Shen Q."/>
            <person name="Zhang L."/>
            <person name="Liao Z."/>
            <person name="Wang S."/>
            <person name="Yan T."/>
            <person name="Shi P."/>
            <person name="Liu M."/>
            <person name="Fu X."/>
            <person name="Pan Q."/>
            <person name="Wang Y."/>
            <person name="Lv Z."/>
            <person name="Lu X."/>
            <person name="Zhang F."/>
            <person name="Jiang W."/>
            <person name="Ma Y."/>
            <person name="Chen M."/>
            <person name="Hao X."/>
            <person name="Li L."/>
            <person name="Tang Y."/>
            <person name="Lv G."/>
            <person name="Zhou Y."/>
            <person name="Sun X."/>
            <person name="Brodelius P.E."/>
            <person name="Rose J.K.C."/>
            <person name="Tang K."/>
        </authorList>
    </citation>
    <scope>NUCLEOTIDE SEQUENCE [LARGE SCALE GENOMIC DNA]</scope>
    <source>
        <strain evidence="2">cv. Huhao1</strain>
        <tissue evidence="1">Leaf</tissue>
    </source>
</reference>
<sequence>MAISKNEDFFEKFRWVCHLDQKMSVMGMEYLFRLLIHQKDKVEATFMEVRSKFFNDVVFDDIVHHYIGSQKNIGPHGNNTFFIDLLAFPSTCYLHLQFRIEQITSQLCARGRKMGESSGLLSLPMLMGLRYKNAKCYQLFGPVEFRQIIRSLPEAFFFITSTDIDGGAIVFQQYDDESSFHLQTIAYRISLLYYTGYPKDLGPSRVIHFTSEREFVHLLHQGVITPNILTRFWRKLLHEFYPQIKFMRVECPKYIGFCMTRQKKDYPFIEMFRSPAQASAQGNAVDPNVTNIFILTIHSFPVLCFQYNYDVSAYGFREFFKRHNIGSFSRK</sequence>
<dbReference type="STRING" id="35608.A0A2U1N7G3"/>
<dbReference type="Proteomes" id="UP000245207">
    <property type="component" value="Unassembled WGS sequence"/>
</dbReference>
<name>A0A2U1N7G3_ARTAN</name>
<proteinExistence type="predicted"/>
<dbReference type="PANTHER" id="PTHR36076">
    <property type="entry name" value="THIOREDOXIN SUPERFAMILY PROTEIN"/>
    <property type="match status" value="1"/>
</dbReference>
<comment type="caution">
    <text evidence="1">The sequence shown here is derived from an EMBL/GenBank/DDBJ whole genome shotgun (WGS) entry which is preliminary data.</text>
</comment>
<dbReference type="EMBL" id="PKPP01003441">
    <property type="protein sequence ID" value="PWA69422.1"/>
    <property type="molecule type" value="Genomic_DNA"/>
</dbReference>
<evidence type="ECO:0000313" key="1">
    <source>
        <dbReference type="EMBL" id="PWA69422.1"/>
    </source>
</evidence>
<gene>
    <name evidence="1" type="ORF">CTI12_AA280670</name>
</gene>